<evidence type="ECO:0000313" key="3">
    <source>
        <dbReference type="EMBL" id="OLY85239.1"/>
    </source>
</evidence>
<dbReference type="Proteomes" id="UP000187455">
    <property type="component" value="Unassembled WGS sequence"/>
</dbReference>
<dbReference type="SUPFAM" id="SSF54928">
    <property type="entry name" value="RNA-binding domain, RBD"/>
    <property type="match status" value="1"/>
</dbReference>
<dbReference type="EMBL" id="LSSL01000174">
    <property type="protein sequence ID" value="OLY85239.1"/>
    <property type="molecule type" value="Genomic_DNA"/>
</dbReference>
<sequence length="243" mass="27018">MVSLDSHPTNSLVVIFTKYNDNCANLLLEKLKLCLVVYNTKYDAETAKKNLEGFEIEPGNFLKLYFSMNTDFKTIQDNFLAVPESEKLQLISPPGSPILGWTQQPEDCPNKVFMDNSLLSALEELKDGVYALDMDDVVSVASFDCDFSLDSQAARLAQDFPSDFEPLDSLQSDGFSSDSTPLSPSIPPTFSSHNKTFVPNKSVPTFIIEDFDKSRLDEKYSLPIIDRCPTPLPKTPAPPSNTI</sequence>
<keyword evidence="4" id="KW-1185">Reference proteome</keyword>
<comment type="caution">
    <text evidence="3">The sequence shown here is derived from an EMBL/GenBank/DDBJ whole genome shotgun (WGS) entry which is preliminary data.</text>
</comment>
<protein>
    <recommendedName>
        <fullName evidence="5">Calcipressin-like protein</fullName>
    </recommendedName>
</protein>
<evidence type="ECO:0000313" key="4">
    <source>
        <dbReference type="Proteomes" id="UP000187455"/>
    </source>
</evidence>
<organism evidence="3 4">
    <name type="scientific">Smittium mucronatum</name>
    <dbReference type="NCBI Taxonomy" id="133383"/>
    <lineage>
        <taxon>Eukaryota</taxon>
        <taxon>Fungi</taxon>
        <taxon>Fungi incertae sedis</taxon>
        <taxon>Zoopagomycota</taxon>
        <taxon>Kickxellomycotina</taxon>
        <taxon>Harpellomycetes</taxon>
        <taxon>Harpellales</taxon>
        <taxon>Legeriomycetaceae</taxon>
        <taxon>Smittium</taxon>
    </lineage>
</organism>
<dbReference type="GO" id="GO:0005634">
    <property type="term" value="C:nucleus"/>
    <property type="evidence" value="ECO:0007669"/>
    <property type="project" value="TreeGrafter"/>
</dbReference>
<dbReference type="OrthoDB" id="17212at2759"/>
<dbReference type="GO" id="GO:0019722">
    <property type="term" value="P:calcium-mediated signaling"/>
    <property type="evidence" value="ECO:0007669"/>
    <property type="project" value="InterPro"/>
</dbReference>
<accession>A0A1R0H7X3</accession>
<dbReference type="GO" id="GO:0008597">
    <property type="term" value="F:calcium-dependent protein serine/threonine phosphatase regulator activity"/>
    <property type="evidence" value="ECO:0007669"/>
    <property type="project" value="TreeGrafter"/>
</dbReference>
<dbReference type="InterPro" id="IPR035979">
    <property type="entry name" value="RBD_domain_sf"/>
</dbReference>
<evidence type="ECO:0000256" key="1">
    <source>
        <dbReference type="ARBA" id="ARBA00008209"/>
    </source>
</evidence>
<comment type="similarity">
    <text evidence="1">Belongs to the RCAN family.</text>
</comment>
<dbReference type="PANTHER" id="PTHR10300:SF14">
    <property type="entry name" value="PROTEIN SARAH"/>
    <property type="match status" value="1"/>
</dbReference>
<dbReference type="InterPro" id="IPR012677">
    <property type="entry name" value="Nucleotide-bd_a/b_plait_sf"/>
</dbReference>
<feature type="compositionally biased region" description="Polar residues" evidence="2">
    <location>
        <begin position="169"/>
        <end position="194"/>
    </location>
</feature>
<dbReference type="GO" id="GO:0003676">
    <property type="term" value="F:nucleic acid binding"/>
    <property type="evidence" value="ECO:0007669"/>
    <property type="project" value="InterPro"/>
</dbReference>
<dbReference type="STRING" id="133383.A0A1R0H7X3"/>
<dbReference type="InterPro" id="IPR006931">
    <property type="entry name" value="Calcipressin"/>
</dbReference>
<dbReference type="GO" id="GO:0005737">
    <property type="term" value="C:cytoplasm"/>
    <property type="evidence" value="ECO:0007669"/>
    <property type="project" value="TreeGrafter"/>
</dbReference>
<dbReference type="Gene3D" id="3.30.70.330">
    <property type="match status" value="1"/>
</dbReference>
<gene>
    <name evidence="3" type="ORF">AYI68_g574</name>
</gene>
<dbReference type="Pfam" id="PF04847">
    <property type="entry name" value="Calcipressin"/>
    <property type="match status" value="1"/>
</dbReference>
<dbReference type="AlphaFoldDB" id="A0A1R0H7X3"/>
<dbReference type="PANTHER" id="PTHR10300">
    <property type="entry name" value="CALCIPRESSIN"/>
    <property type="match status" value="1"/>
</dbReference>
<name>A0A1R0H7X3_9FUNG</name>
<evidence type="ECO:0008006" key="5">
    <source>
        <dbReference type="Google" id="ProtNLM"/>
    </source>
</evidence>
<proteinExistence type="inferred from homology"/>
<feature type="region of interest" description="Disordered" evidence="2">
    <location>
        <begin position="167"/>
        <end position="194"/>
    </location>
</feature>
<reference evidence="3 4" key="1">
    <citation type="journal article" date="2016" name="Mol. Biol. Evol.">
        <title>Genome-Wide Survey of Gut Fungi (Harpellales) Reveals the First Horizontally Transferred Ubiquitin Gene from a Mosquito Host.</title>
        <authorList>
            <person name="Wang Y."/>
            <person name="White M.M."/>
            <person name="Kvist S."/>
            <person name="Moncalvo J.M."/>
        </authorList>
    </citation>
    <scope>NUCLEOTIDE SEQUENCE [LARGE SCALE GENOMIC DNA]</scope>
    <source>
        <strain evidence="3 4">ALG-7-W6</strain>
    </source>
</reference>
<evidence type="ECO:0000256" key="2">
    <source>
        <dbReference type="SAM" id="MobiDB-lite"/>
    </source>
</evidence>